<reference evidence="1 2" key="1">
    <citation type="submission" date="2017-04" db="EMBL/GenBank/DDBJ databases">
        <authorList>
            <person name="Afonso C.L."/>
            <person name="Miller P.J."/>
            <person name="Scott M.A."/>
            <person name="Spackman E."/>
            <person name="Goraichik I."/>
            <person name="Dimitrov K.M."/>
            <person name="Suarez D.L."/>
            <person name="Swayne D.E."/>
        </authorList>
    </citation>
    <scope>NUCLEOTIDE SEQUENCE [LARGE SCALE GENOMIC DNA]</scope>
    <source>
        <strain evidence="1 2">DSM 23236</strain>
    </source>
</reference>
<accession>A0A1W1XPH6</accession>
<sequence>MELVPAELLIAAAHMAMSDHLTPSQTMTVVLRAIDHELRGPDGKPFNPARTAGIGEAIYAAMFGYPLALVADSKAASGWRWQSSIPEHGYGPAFQQSFLDALVDVGDLRRRRAEPAA</sequence>
<dbReference type="AlphaFoldDB" id="A0A1W1XPH6"/>
<protein>
    <submittedName>
        <fullName evidence="1">Uncharacterized protein</fullName>
    </submittedName>
</protein>
<dbReference type="EMBL" id="FWXD01000012">
    <property type="protein sequence ID" value="SMC25777.1"/>
    <property type="molecule type" value="Genomic_DNA"/>
</dbReference>
<evidence type="ECO:0000313" key="1">
    <source>
        <dbReference type="EMBL" id="SMC25777.1"/>
    </source>
</evidence>
<keyword evidence="2" id="KW-1185">Reference proteome</keyword>
<organism evidence="1 2">
    <name type="scientific">Andreprevotia lacus DSM 23236</name>
    <dbReference type="NCBI Taxonomy" id="1121001"/>
    <lineage>
        <taxon>Bacteria</taxon>
        <taxon>Pseudomonadati</taxon>
        <taxon>Pseudomonadota</taxon>
        <taxon>Betaproteobacteria</taxon>
        <taxon>Neisseriales</taxon>
        <taxon>Chitinibacteraceae</taxon>
        <taxon>Andreprevotia</taxon>
    </lineage>
</organism>
<dbReference type="RefSeq" id="WP_084090934.1">
    <property type="nucleotide sequence ID" value="NZ_FWXD01000012.1"/>
</dbReference>
<proteinExistence type="predicted"/>
<dbReference type="Proteomes" id="UP000192761">
    <property type="component" value="Unassembled WGS sequence"/>
</dbReference>
<evidence type="ECO:0000313" key="2">
    <source>
        <dbReference type="Proteomes" id="UP000192761"/>
    </source>
</evidence>
<name>A0A1W1XPH6_9NEIS</name>
<dbReference type="OrthoDB" id="8591677at2"/>
<gene>
    <name evidence="1" type="ORF">SAMN02745857_02282</name>
</gene>
<dbReference type="STRING" id="1121001.SAMN02745857_02282"/>